<feature type="non-terminal residue" evidence="1">
    <location>
        <position position="1"/>
    </location>
</feature>
<reference evidence="1" key="2">
    <citation type="submission" date="2016-06" db="EMBL/GenBank/DDBJ databases">
        <title>The genome of a short-lived fish provides insights into sex chromosome evolution and the genetic control of aging.</title>
        <authorList>
            <person name="Reichwald K."/>
            <person name="Felder M."/>
            <person name="Petzold A."/>
            <person name="Koch P."/>
            <person name="Groth M."/>
            <person name="Platzer M."/>
        </authorList>
    </citation>
    <scope>NUCLEOTIDE SEQUENCE</scope>
    <source>
        <tissue evidence="1">Brain</tissue>
    </source>
</reference>
<feature type="non-terminal residue" evidence="1">
    <location>
        <position position="151"/>
    </location>
</feature>
<dbReference type="EMBL" id="HAEJ01003384">
    <property type="protein sequence ID" value="SBS43841.1"/>
    <property type="molecule type" value="Transcribed_RNA"/>
</dbReference>
<proteinExistence type="predicted"/>
<name>A0A1A8U8B5_NOTFU</name>
<dbReference type="AlphaFoldDB" id="A0A1A8U8B5"/>
<accession>A0A1A8U8B5</accession>
<sequence>GGLGASMGGDALNEKNGGLSYGGQLLGLGSNGNIPGKYGYGAYPYEAQPAGMTPETKPAGQYGAAQVPYGTQIFGFGGKTQTGTAAVIYEPRLPGSDSAAKAYVKGEAPISVLAAEGERTAGNKYENMGYINGQVQPNVVAFRSAPTPSPT</sequence>
<evidence type="ECO:0000313" key="1">
    <source>
        <dbReference type="EMBL" id="SBS43841.1"/>
    </source>
</evidence>
<protein>
    <submittedName>
        <fullName evidence="1">Calymmin</fullName>
    </submittedName>
</protein>
<organism evidence="1">
    <name type="scientific">Nothobranchius furzeri</name>
    <name type="common">Turquoise killifish</name>
    <dbReference type="NCBI Taxonomy" id="105023"/>
    <lineage>
        <taxon>Eukaryota</taxon>
        <taxon>Metazoa</taxon>
        <taxon>Chordata</taxon>
        <taxon>Craniata</taxon>
        <taxon>Vertebrata</taxon>
        <taxon>Euteleostomi</taxon>
        <taxon>Actinopterygii</taxon>
        <taxon>Neopterygii</taxon>
        <taxon>Teleostei</taxon>
        <taxon>Neoteleostei</taxon>
        <taxon>Acanthomorphata</taxon>
        <taxon>Ovalentaria</taxon>
        <taxon>Atherinomorphae</taxon>
        <taxon>Cyprinodontiformes</taxon>
        <taxon>Nothobranchiidae</taxon>
        <taxon>Nothobranchius</taxon>
    </lineage>
</organism>
<reference evidence="1" key="1">
    <citation type="submission" date="2016-05" db="EMBL/GenBank/DDBJ databases">
        <authorList>
            <person name="Lavstsen T."/>
            <person name="Jespersen J.S."/>
        </authorList>
    </citation>
    <scope>NUCLEOTIDE SEQUENCE</scope>
    <source>
        <tissue evidence="1">Brain</tissue>
    </source>
</reference>
<gene>
    <name evidence="1" type="primary">CMN</name>
</gene>